<dbReference type="EMBL" id="MU167249">
    <property type="protein sequence ID" value="KAG0147289.1"/>
    <property type="molecule type" value="Genomic_DNA"/>
</dbReference>
<keyword evidence="1" id="KW-0064">Aspartyl protease</keyword>
<evidence type="ECO:0000256" key="1">
    <source>
        <dbReference type="ARBA" id="ARBA00022750"/>
    </source>
</evidence>
<dbReference type="PROSITE" id="PS00141">
    <property type="entry name" value="ASP_PROTEASE"/>
    <property type="match status" value="1"/>
</dbReference>
<keyword evidence="1" id="KW-0645">Protease</keyword>
<dbReference type="SUPFAM" id="SSF50630">
    <property type="entry name" value="Acid proteases"/>
    <property type="match status" value="1"/>
</dbReference>
<gene>
    <name evidence="2" type="ORF">CROQUDRAFT_22378</name>
</gene>
<feature type="non-terminal residue" evidence="2">
    <location>
        <position position="1"/>
    </location>
</feature>
<dbReference type="AlphaFoldDB" id="A0A9P6NNB7"/>
<evidence type="ECO:0008006" key="4">
    <source>
        <dbReference type="Google" id="ProtNLM"/>
    </source>
</evidence>
<dbReference type="GO" id="GO:0004190">
    <property type="term" value="F:aspartic-type endopeptidase activity"/>
    <property type="evidence" value="ECO:0007669"/>
    <property type="project" value="UniProtKB-KW"/>
</dbReference>
<feature type="non-terminal residue" evidence="2">
    <location>
        <position position="305"/>
    </location>
</feature>
<dbReference type="InterPro" id="IPR001969">
    <property type="entry name" value="Aspartic_peptidase_AS"/>
</dbReference>
<accession>A0A9P6NNB7</accession>
<dbReference type="InterPro" id="IPR021109">
    <property type="entry name" value="Peptidase_aspartic_dom_sf"/>
</dbReference>
<sequence>LGSEWNKKHGVEHIVDARLILTRPAPGTAHTMGHHSLTTVIINDKEANLVLDSGASCSVVGSRYLSEIIPDWKNKLLPCTSTKFSGCGSPLSPLGIITTPTIFPHTQGAVRIQPEFVVMENATIKYFILGSEFLSIYGIDIIHSKEKFFTIGNENKRKKFALSHNKDILPVYKDDINPANTGKDKASIQIKKKIEEADFASTLSTHEKQTITELIHKYAEQFGLTGKEIGTISNHLVHVALTIEKPYPPILRKAAYPASPRNRVEIEKHIDELLKLGILRKVGEAEEVDVTTPVIIAWHNGKSRL</sequence>
<organism evidence="2 3">
    <name type="scientific">Cronartium quercuum f. sp. fusiforme G11</name>
    <dbReference type="NCBI Taxonomy" id="708437"/>
    <lineage>
        <taxon>Eukaryota</taxon>
        <taxon>Fungi</taxon>
        <taxon>Dikarya</taxon>
        <taxon>Basidiomycota</taxon>
        <taxon>Pucciniomycotina</taxon>
        <taxon>Pucciniomycetes</taxon>
        <taxon>Pucciniales</taxon>
        <taxon>Coleosporiaceae</taxon>
        <taxon>Cronartium</taxon>
    </lineage>
</organism>
<protein>
    <recommendedName>
        <fullName evidence="4">Peptidase A2 domain-containing protein</fullName>
    </recommendedName>
</protein>
<keyword evidence="3" id="KW-1185">Reference proteome</keyword>
<dbReference type="Proteomes" id="UP000886653">
    <property type="component" value="Unassembled WGS sequence"/>
</dbReference>
<proteinExistence type="predicted"/>
<name>A0A9P6NNB7_9BASI</name>
<dbReference type="GO" id="GO:0006508">
    <property type="term" value="P:proteolysis"/>
    <property type="evidence" value="ECO:0007669"/>
    <property type="project" value="InterPro"/>
</dbReference>
<reference evidence="2" key="1">
    <citation type="submission" date="2013-11" db="EMBL/GenBank/DDBJ databases">
        <title>Genome sequence of the fusiform rust pathogen reveals effectors for host alternation and coevolution with pine.</title>
        <authorList>
            <consortium name="DOE Joint Genome Institute"/>
            <person name="Smith K."/>
            <person name="Pendleton A."/>
            <person name="Kubisiak T."/>
            <person name="Anderson C."/>
            <person name="Salamov A."/>
            <person name="Aerts A."/>
            <person name="Riley R."/>
            <person name="Clum A."/>
            <person name="Lindquist E."/>
            <person name="Ence D."/>
            <person name="Campbell M."/>
            <person name="Kronenberg Z."/>
            <person name="Feau N."/>
            <person name="Dhillon B."/>
            <person name="Hamelin R."/>
            <person name="Burleigh J."/>
            <person name="Smith J."/>
            <person name="Yandell M."/>
            <person name="Nelson C."/>
            <person name="Grigoriev I."/>
            <person name="Davis J."/>
        </authorList>
    </citation>
    <scope>NUCLEOTIDE SEQUENCE</scope>
    <source>
        <strain evidence="2">G11</strain>
    </source>
</reference>
<comment type="caution">
    <text evidence="2">The sequence shown here is derived from an EMBL/GenBank/DDBJ whole genome shotgun (WGS) entry which is preliminary data.</text>
</comment>
<dbReference type="Gene3D" id="2.40.70.10">
    <property type="entry name" value="Acid Proteases"/>
    <property type="match status" value="1"/>
</dbReference>
<keyword evidence="1" id="KW-0378">Hydrolase</keyword>
<evidence type="ECO:0000313" key="3">
    <source>
        <dbReference type="Proteomes" id="UP000886653"/>
    </source>
</evidence>
<evidence type="ECO:0000313" key="2">
    <source>
        <dbReference type="EMBL" id="KAG0147289.1"/>
    </source>
</evidence>
<dbReference type="OrthoDB" id="6776860at2759"/>